<reference evidence="1" key="1">
    <citation type="submission" date="2023-03" db="EMBL/GenBank/DDBJ databases">
        <title>MT1 and MT2 Draft Genomes of Novel Species.</title>
        <authorList>
            <person name="Venkateswaran K."/>
        </authorList>
    </citation>
    <scope>NUCLEOTIDE SEQUENCE</scope>
    <source>
        <strain evidence="1">F6_3S_P_1C</strain>
    </source>
</reference>
<gene>
    <name evidence="1" type="ORF">P5G61_05495</name>
</gene>
<accession>A0ABT8J6G5</accession>
<proteinExistence type="predicted"/>
<name>A0ABT8J6G5_9BACL</name>
<evidence type="ECO:0000313" key="1">
    <source>
        <dbReference type="EMBL" id="MDN4600671.1"/>
    </source>
</evidence>
<dbReference type="RefSeq" id="WP_301245191.1">
    <property type="nucleotide sequence ID" value="NZ_JAROCD010000002.1"/>
</dbReference>
<evidence type="ECO:0000313" key="2">
    <source>
        <dbReference type="Proteomes" id="UP001174205"/>
    </source>
</evidence>
<organism evidence="1 2">
    <name type="scientific">Paenibacillus vandeheii</name>
    <dbReference type="NCBI Taxonomy" id="3035917"/>
    <lineage>
        <taxon>Bacteria</taxon>
        <taxon>Bacillati</taxon>
        <taxon>Bacillota</taxon>
        <taxon>Bacilli</taxon>
        <taxon>Bacillales</taxon>
        <taxon>Paenibacillaceae</taxon>
        <taxon>Paenibacillus</taxon>
    </lineage>
</organism>
<keyword evidence="2" id="KW-1185">Reference proteome</keyword>
<dbReference type="EMBL" id="JAROCD010000002">
    <property type="protein sequence ID" value="MDN4600671.1"/>
    <property type="molecule type" value="Genomic_DNA"/>
</dbReference>
<sequence length="348" mass="41810">MNSLRHAIINFYKDTEYAEFRAGVPRPREWHLPKFMHENFNKDVDFFEKYKNGTKIIIPLDEEDMKLLRVTLLHESLFSFYKVFYNYLAAKNLYLSGALHWIEITNYYAKLYLARAINTLCGIQSYRITSDKFIFIEDVFKITNPKRYQTLSNKYNPNKIDYDADIVSYSMHLKLDIKNKGGHLIFDNERINSHDDTWRIYCDLDHDELELTKITYEELFDNKYDHLSKARNEENYTFDGYMQIDFNMFNDNFHQYFNRDDTKREAQLVYDDVVGVTLGVFTELFHLYENLKIPALPIELAKFEHMCKYMIQDQTLRDKLVDLCRNKFPLHNKYIEEMNAYMLGTYGD</sequence>
<comment type="caution">
    <text evidence="1">The sequence shown here is derived from an EMBL/GenBank/DDBJ whole genome shotgun (WGS) entry which is preliminary data.</text>
</comment>
<protein>
    <submittedName>
        <fullName evidence="1">Uncharacterized protein</fullName>
    </submittedName>
</protein>
<dbReference type="Proteomes" id="UP001174205">
    <property type="component" value="Unassembled WGS sequence"/>
</dbReference>